<dbReference type="OrthoDB" id="980982at2"/>
<evidence type="ECO:0008006" key="3">
    <source>
        <dbReference type="Google" id="ProtNLM"/>
    </source>
</evidence>
<dbReference type="eggNOG" id="ENOG5032WA1">
    <property type="taxonomic scope" value="Bacteria"/>
</dbReference>
<accession>A0A074LM76</accession>
<name>A0A074LM76_9BACT</name>
<dbReference type="EMBL" id="JMIH01000014">
    <property type="protein sequence ID" value="KEO74987.1"/>
    <property type="molecule type" value="Genomic_DNA"/>
</dbReference>
<protein>
    <recommendedName>
        <fullName evidence="3">Lipoprotein</fullName>
    </recommendedName>
</protein>
<organism evidence="1 2">
    <name type="scientific">Anditalea andensis</name>
    <dbReference type="NCBI Taxonomy" id="1048983"/>
    <lineage>
        <taxon>Bacteria</taxon>
        <taxon>Pseudomonadati</taxon>
        <taxon>Bacteroidota</taxon>
        <taxon>Cytophagia</taxon>
        <taxon>Cytophagales</taxon>
        <taxon>Cytophagaceae</taxon>
        <taxon>Anditalea</taxon>
    </lineage>
</organism>
<evidence type="ECO:0000313" key="2">
    <source>
        <dbReference type="Proteomes" id="UP000027821"/>
    </source>
</evidence>
<dbReference type="RefSeq" id="WP_035071434.1">
    <property type="nucleotide sequence ID" value="NZ_JMIH01000014.1"/>
</dbReference>
<proteinExistence type="predicted"/>
<keyword evidence="2" id="KW-1185">Reference proteome</keyword>
<gene>
    <name evidence="1" type="ORF">EL17_04750</name>
</gene>
<comment type="caution">
    <text evidence="1">The sequence shown here is derived from an EMBL/GenBank/DDBJ whole genome shotgun (WGS) entry which is preliminary data.</text>
</comment>
<dbReference type="PROSITE" id="PS51257">
    <property type="entry name" value="PROKAR_LIPOPROTEIN"/>
    <property type="match status" value="1"/>
</dbReference>
<sequence length="224" mass="25724">MKAKNYIGIIFICTLAISCVTPPDNFPSVPEITFNGVQFVPIPNASDSLIVSVDFRDAEGDLGLNPGDNAPPFNAFNFIRDANGNLITYSNRPPNAPRYNPIDWRINQFVNNVQVMDTIWVENNPDHHNIFVRFFIKRGGNYQEYRWSDPPFFTTFNGRFPRILTEDRARAIEGTIQYGMLSSGWRSIFRNDTIRLDIQIQDRNLNKSNVISTPDFTLDQVTRR</sequence>
<evidence type="ECO:0000313" key="1">
    <source>
        <dbReference type="EMBL" id="KEO74987.1"/>
    </source>
</evidence>
<reference evidence="1 2" key="1">
    <citation type="submission" date="2014-04" db="EMBL/GenBank/DDBJ databases">
        <title>Characterization and application of a salt tolerant electro-active bacterium.</title>
        <authorList>
            <person name="Yang L."/>
            <person name="Wei S."/>
            <person name="Tay Q.X.M."/>
        </authorList>
    </citation>
    <scope>NUCLEOTIDE SEQUENCE [LARGE SCALE GENOMIC DNA]</scope>
    <source>
        <strain evidence="1 2">LY1</strain>
    </source>
</reference>
<dbReference type="AlphaFoldDB" id="A0A074LM76"/>
<dbReference type="Proteomes" id="UP000027821">
    <property type="component" value="Unassembled WGS sequence"/>
</dbReference>